<evidence type="ECO:0000313" key="4">
    <source>
        <dbReference type="EMBL" id="RCH89163.1"/>
    </source>
</evidence>
<keyword evidence="5" id="KW-1185">Reference proteome</keyword>
<organism evidence="4 5">
    <name type="scientific">Rhizopus stolonifer</name>
    <name type="common">Rhizopus nigricans</name>
    <dbReference type="NCBI Taxonomy" id="4846"/>
    <lineage>
        <taxon>Eukaryota</taxon>
        <taxon>Fungi</taxon>
        <taxon>Fungi incertae sedis</taxon>
        <taxon>Mucoromycota</taxon>
        <taxon>Mucoromycotina</taxon>
        <taxon>Mucoromycetes</taxon>
        <taxon>Mucorales</taxon>
        <taxon>Mucorineae</taxon>
        <taxon>Rhizopodaceae</taxon>
        <taxon>Rhizopus</taxon>
    </lineage>
</organism>
<feature type="region of interest" description="Disordered" evidence="2">
    <location>
        <begin position="1"/>
        <end position="26"/>
    </location>
</feature>
<feature type="coiled-coil region" evidence="1">
    <location>
        <begin position="293"/>
        <end position="340"/>
    </location>
</feature>
<proteinExistence type="predicted"/>
<feature type="transmembrane region" description="Helical" evidence="3">
    <location>
        <begin position="56"/>
        <end position="73"/>
    </location>
</feature>
<dbReference type="Proteomes" id="UP000253551">
    <property type="component" value="Unassembled WGS sequence"/>
</dbReference>
<dbReference type="OrthoDB" id="2243114at2759"/>
<keyword evidence="1" id="KW-0175">Coiled coil</keyword>
<keyword evidence="3" id="KW-1133">Transmembrane helix</keyword>
<accession>A0A367JGU4</accession>
<sequence length="397" mass="46595">MTEWETILNKSSHTSPVKIRSPKNHSAERVDQYLKAVSLQTARQENPTQKKPVKSWIFKSIVCALFVISIFSWQQQETMLQYIQSPYTLYQHASNFPWVIKTKQEWDNQYQARIAPCVEKLEAINHWIETTSVKTVVEKSTDYIYQAMYTSDNRLRILSQYQQHVLPLWTWIKEAVMELIQQWHAQLNEYVRIGQRTDSKDAPIIQDFMIEDAFKKTARRILDYIDQKNQENKKMGMQQEEAKEKARDIINSITQLTTTKKEKTGTSSQAFKSDTDLVAFEIQLIMKTAVDERVRLDKQLDLIQSKLETLDLEQDTDFLKSALKAEIDQLRATAEDNVRKCTRLAFKNLEQIEQTNPIVIDHIKHDIQAAQRVALKDLRQVYSKLYKTTQDIDQLFN</sequence>
<dbReference type="AlphaFoldDB" id="A0A367JGU4"/>
<protein>
    <submittedName>
        <fullName evidence="4">Uncharacterized protein</fullName>
    </submittedName>
</protein>
<comment type="caution">
    <text evidence="4">The sequence shown here is derived from an EMBL/GenBank/DDBJ whole genome shotgun (WGS) entry which is preliminary data.</text>
</comment>
<keyword evidence="3" id="KW-0812">Transmembrane</keyword>
<evidence type="ECO:0000256" key="1">
    <source>
        <dbReference type="SAM" id="Coils"/>
    </source>
</evidence>
<evidence type="ECO:0000256" key="2">
    <source>
        <dbReference type="SAM" id="MobiDB-lite"/>
    </source>
</evidence>
<evidence type="ECO:0000313" key="5">
    <source>
        <dbReference type="Proteomes" id="UP000253551"/>
    </source>
</evidence>
<name>A0A367JGU4_RHIST</name>
<gene>
    <name evidence="4" type="ORF">CU098_009120</name>
</gene>
<dbReference type="EMBL" id="PJQM01003387">
    <property type="protein sequence ID" value="RCH89163.1"/>
    <property type="molecule type" value="Genomic_DNA"/>
</dbReference>
<evidence type="ECO:0000256" key="3">
    <source>
        <dbReference type="SAM" id="Phobius"/>
    </source>
</evidence>
<keyword evidence="3" id="KW-0472">Membrane</keyword>
<reference evidence="4 5" key="1">
    <citation type="journal article" date="2018" name="G3 (Bethesda)">
        <title>Phylogenetic and Phylogenomic Definition of Rhizopus Species.</title>
        <authorList>
            <person name="Gryganskyi A.P."/>
            <person name="Golan J."/>
            <person name="Dolatabadi S."/>
            <person name="Mondo S."/>
            <person name="Robb S."/>
            <person name="Idnurm A."/>
            <person name="Muszewska A."/>
            <person name="Steczkiewicz K."/>
            <person name="Masonjones S."/>
            <person name="Liao H.L."/>
            <person name="Gajdeczka M.T."/>
            <person name="Anike F."/>
            <person name="Vuek A."/>
            <person name="Anishchenko I.M."/>
            <person name="Voigt K."/>
            <person name="de Hoog G.S."/>
            <person name="Smith M.E."/>
            <person name="Heitman J."/>
            <person name="Vilgalys R."/>
            <person name="Stajich J.E."/>
        </authorList>
    </citation>
    <scope>NUCLEOTIDE SEQUENCE [LARGE SCALE GENOMIC DNA]</scope>
    <source>
        <strain evidence="4 5">LSU 92-RS-03</strain>
    </source>
</reference>